<evidence type="ECO:0000256" key="6">
    <source>
        <dbReference type="ARBA" id="ARBA00023157"/>
    </source>
</evidence>
<comment type="caution">
    <text evidence="9">The sequence shown here is derived from an EMBL/GenBank/DDBJ whole genome shotgun (WGS) entry which is preliminary data.</text>
</comment>
<keyword evidence="5" id="KW-0378">Hydrolase</keyword>
<accession>A0A8S4RT64</accession>
<reference evidence="9" key="1">
    <citation type="submission" date="2022-03" db="EMBL/GenBank/DDBJ databases">
        <authorList>
            <person name="Lindestad O."/>
        </authorList>
    </citation>
    <scope>NUCLEOTIDE SEQUENCE</scope>
</reference>
<dbReference type="Pfam" id="PF00062">
    <property type="entry name" value="Lys"/>
    <property type="match status" value="1"/>
</dbReference>
<gene>
    <name evidence="9" type="primary">jg25520</name>
    <name evidence="9" type="ORF">PAEG_LOCUS17968</name>
</gene>
<keyword evidence="7" id="KW-0326">Glycosidase</keyword>
<evidence type="ECO:0000256" key="7">
    <source>
        <dbReference type="ARBA" id="ARBA00023295"/>
    </source>
</evidence>
<dbReference type="GO" id="GO:0042742">
    <property type="term" value="P:defense response to bacterium"/>
    <property type="evidence" value="ECO:0007669"/>
    <property type="project" value="UniProtKB-KW"/>
</dbReference>
<dbReference type="PANTHER" id="PTHR11407">
    <property type="entry name" value="LYSOZYME C"/>
    <property type="match status" value="1"/>
</dbReference>
<evidence type="ECO:0000256" key="3">
    <source>
        <dbReference type="ARBA" id="ARBA00022529"/>
    </source>
</evidence>
<organism evidence="9 10">
    <name type="scientific">Pararge aegeria aegeria</name>
    <dbReference type="NCBI Taxonomy" id="348720"/>
    <lineage>
        <taxon>Eukaryota</taxon>
        <taxon>Metazoa</taxon>
        <taxon>Ecdysozoa</taxon>
        <taxon>Arthropoda</taxon>
        <taxon>Hexapoda</taxon>
        <taxon>Insecta</taxon>
        <taxon>Pterygota</taxon>
        <taxon>Neoptera</taxon>
        <taxon>Endopterygota</taxon>
        <taxon>Lepidoptera</taxon>
        <taxon>Glossata</taxon>
        <taxon>Ditrysia</taxon>
        <taxon>Papilionoidea</taxon>
        <taxon>Nymphalidae</taxon>
        <taxon>Satyrinae</taxon>
        <taxon>Satyrini</taxon>
        <taxon>Parargina</taxon>
        <taxon>Pararge</taxon>
    </lineage>
</organism>
<dbReference type="InterPro" id="IPR023346">
    <property type="entry name" value="Lysozyme-like_dom_sf"/>
</dbReference>
<dbReference type="PROSITE" id="PS51348">
    <property type="entry name" value="GLYCOSYL_HYDROL_F22_2"/>
    <property type="match status" value="1"/>
</dbReference>
<proteinExistence type="predicted"/>
<dbReference type="EC" id="3.2.1.17" evidence="2"/>
<evidence type="ECO:0000256" key="5">
    <source>
        <dbReference type="ARBA" id="ARBA00022801"/>
    </source>
</evidence>
<dbReference type="SUPFAM" id="SSF53955">
    <property type="entry name" value="Lysozyme-like"/>
    <property type="match status" value="1"/>
</dbReference>
<dbReference type="GO" id="GO:0003796">
    <property type="term" value="F:lysozyme activity"/>
    <property type="evidence" value="ECO:0007669"/>
    <property type="project" value="UniProtKB-EC"/>
</dbReference>
<dbReference type="Proteomes" id="UP000838756">
    <property type="component" value="Unassembled WGS sequence"/>
</dbReference>
<dbReference type="InterPro" id="IPR001916">
    <property type="entry name" value="Glyco_hydro_22"/>
</dbReference>
<protein>
    <recommendedName>
        <fullName evidence="2">lysozyme</fullName>
        <ecNumber evidence="2">3.2.1.17</ecNumber>
    </recommendedName>
</protein>
<keyword evidence="4" id="KW-0081">Bacteriolytic enzyme</keyword>
<comment type="catalytic activity">
    <reaction evidence="1">
        <text>Hydrolysis of (1-&gt;4)-beta-linkages between N-acetylmuramic acid and N-acetyl-D-glucosamine residues in a peptidoglycan and between N-acetyl-D-glucosamine residues in chitodextrins.</text>
        <dbReference type="EC" id="3.2.1.17"/>
    </reaction>
</comment>
<dbReference type="GO" id="GO:0031640">
    <property type="term" value="P:killing of cells of another organism"/>
    <property type="evidence" value="ECO:0007669"/>
    <property type="project" value="UniProtKB-KW"/>
</dbReference>
<evidence type="ECO:0000256" key="4">
    <source>
        <dbReference type="ARBA" id="ARBA00022638"/>
    </source>
</evidence>
<keyword evidence="10" id="KW-1185">Reference proteome</keyword>
<evidence type="ECO:0000313" key="10">
    <source>
        <dbReference type="Proteomes" id="UP000838756"/>
    </source>
</evidence>
<keyword evidence="3" id="KW-0929">Antimicrobial</keyword>
<feature type="chain" id="PRO_5035820549" description="lysozyme" evidence="8">
    <location>
        <begin position="23"/>
        <end position="116"/>
    </location>
</feature>
<dbReference type="PANTHER" id="PTHR11407:SF63">
    <property type="entry name" value="LYSOZYME C"/>
    <property type="match status" value="1"/>
</dbReference>
<sequence length="116" mass="13465">MASGRAFRFILITFLTFTLIDCKVFTRCQLTRELLKNNFHQKTFLSNWVCLIEQESDRNTAAHTVKTSRKQYYGLFQVSLVEICSPLGYRSIRAMLMGKLVECLRLECSEEIELTG</sequence>
<dbReference type="OrthoDB" id="6692707at2759"/>
<name>A0A8S4RT64_9NEOP</name>
<evidence type="ECO:0000256" key="2">
    <source>
        <dbReference type="ARBA" id="ARBA00012732"/>
    </source>
</evidence>
<dbReference type="Gene3D" id="1.10.530.10">
    <property type="match status" value="1"/>
</dbReference>
<evidence type="ECO:0000313" key="9">
    <source>
        <dbReference type="EMBL" id="CAH2241540.1"/>
    </source>
</evidence>
<keyword evidence="8" id="KW-0732">Signal</keyword>
<keyword evidence="6" id="KW-1015">Disulfide bond</keyword>
<dbReference type="EMBL" id="CAKXAJ010025581">
    <property type="protein sequence ID" value="CAH2241540.1"/>
    <property type="molecule type" value="Genomic_DNA"/>
</dbReference>
<feature type="signal peptide" evidence="8">
    <location>
        <begin position="1"/>
        <end position="22"/>
    </location>
</feature>
<dbReference type="AlphaFoldDB" id="A0A8S4RT64"/>
<evidence type="ECO:0000256" key="1">
    <source>
        <dbReference type="ARBA" id="ARBA00000632"/>
    </source>
</evidence>
<dbReference type="SMART" id="SM00263">
    <property type="entry name" value="LYZ1"/>
    <property type="match status" value="1"/>
</dbReference>
<evidence type="ECO:0000256" key="8">
    <source>
        <dbReference type="SAM" id="SignalP"/>
    </source>
</evidence>